<dbReference type="Proteomes" id="UP000044938">
    <property type="component" value="Unassembled WGS sequence"/>
</dbReference>
<dbReference type="EMBL" id="CNGE01000546">
    <property type="protein sequence ID" value="CKS95805.1"/>
    <property type="molecule type" value="Genomic_DNA"/>
</dbReference>
<accession>A0A0T7LZR8</accession>
<dbReference type="Proteomes" id="UP000048289">
    <property type="component" value="Unassembled WGS sequence"/>
</dbReference>
<dbReference type="Proteomes" id="UP000038802">
    <property type="component" value="Unassembled WGS sequence"/>
</dbReference>
<evidence type="ECO:0000313" key="12">
    <source>
        <dbReference type="Proteomes" id="UP000048289"/>
    </source>
</evidence>
<sequence>MVDPVDLAVDAAQDVTALAVGVVDKHVEHRHPAQPDVVRVHQNDLVTGVVVGPQHRQIARPRPVGGKQVDQVGPGQRVGVDRVAGLLHPEL</sequence>
<evidence type="ECO:0000313" key="10">
    <source>
        <dbReference type="Proteomes" id="UP000045842"/>
    </source>
</evidence>
<proteinExistence type="predicted"/>
<dbReference type="Proteomes" id="UP000048600">
    <property type="component" value="Unassembled WGS sequence"/>
</dbReference>
<protein>
    <submittedName>
        <fullName evidence="5">Uncharacterized protein</fullName>
    </submittedName>
</protein>
<dbReference type="EMBL" id="CSAE01000822">
    <property type="protein sequence ID" value="COW96550.1"/>
    <property type="molecule type" value="Genomic_DNA"/>
</dbReference>
<gene>
    <name evidence="4" type="ORF">ERS007679_03960</name>
    <name evidence="1" type="ORF">ERS007681_02372</name>
    <name evidence="2" type="ORF">ERS007688_03906</name>
    <name evidence="5" type="ORF">ERS007703_04537</name>
    <name evidence="7" type="ORF">ERS007720_05028</name>
    <name evidence="6" type="ORF">ERS007741_04243</name>
    <name evidence="3" type="ORF">ERS027646_02741</name>
</gene>
<evidence type="ECO:0000313" key="4">
    <source>
        <dbReference type="EMBL" id="COW51004.1"/>
    </source>
</evidence>
<dbReference type="EMBL" id="CFOE01000306">
    <property type="protein sequence ID" value="CFE40080.1"/>
    <property type="molecule type" value="Genomic_DNA"/>
</dbReference>
<evidence type="ECO:0000313" key="3">
    <source>
        <dbReference type="EMBL" id="CKS95805.1"/>
    </source>
</evidence>
<evidence type="ECO:0000313" key="8">
    <source>
        <dbReference type="Proteomes" id="UP000038802"/>
    </source>
</evidence>
<evidence type="ECO:0000313" key="11">
    <source>
        <dbReference type="Proteomes" id="UP000046947"/>
    </source>
</evidence>
<dbReference type="EMBL" id="CFOH01000967">
    <property type="protein sequence ID" value="CFE75473.1"/>
    <property type="molecule type" value="Genomic_DNA"/>
</dbReference>
<dbReference type="AlphaFoldDB" id="A0A0T7LZR8"/>
<dbReference type="Proteomes" id="UP000045842">
    <property type="component" value="Unassembled WGS sequence"/>
</dbReference>
<evidence type="ECO:0000313" key="5">
    <source>
        <dbReference type="EMBL" id="COW96550.1"/>
    </source>
</evidence>
<dbReference type="EMBL" id="CSAJ01001400">
    <property type="protein sequence ID" value="COX94710.1"/>
    <property type="molecule type" value="Genomic_DNA"/>
</dbReference>
<evidence type="ECO:0000313" key="14">
    <source>
        <dbReference type="Proteomes" id="UP000048948"/>
    </source>
</evidence>
<dbReference type="EMBL" id="CHKL01000827">
    <property type="protein sequence ID" value="COX35259.1"/>
    <property type="molecule type" value="Genomic_DNA"/>
</dbReference>
<evidence type="ECO:0000313" key="6">
    <source>
        <dbReference type="EMBL" id="COX35259.1"/>
    </source>
</evidence>
<evidence type="ECO:0000313" key="1">
    <source>
        <dbReference type="EMBL" id="CFE40080.1"/>
    </source>
</evidence>
<evidence type="ECO:0000313" key="9">
    <source>
        <dbReference type="Proteomes" id="UP000044938"/>
    </source>
</evidence>
<dbReference type="Proteomes" id="UP000048948">
    <property type="component" value="Unassembled WGS sequence"/>
</dbReference>
<dbReference type="EMBL" id="CSAD01000845">
    <property type="protein sequence ID" value="COW51004.1"/>
    <property type="molecule type" value="Genomic_DNA"/>
</dbReference>
<organism evidence="5 8">
    <name type="scientific">Mycobacterium tuberculosis</name>
    <dbReference type="NCBI Taxonomy" id="1773"/>
    <lineage>
        <taxon>Bacteria</taxon>
        <taxon>Bacillati</taxon>
        <taxon>Actinomycetota</taxon>
        <taxon>Actinomycetes</taxon>
        <taxon>Mycobacteriales</taxon>
        <taxon>Mycobacteriaceae</taxon>
        <taxon>Mycobacterium</taxon>
        <taxon>Mycobacterium tuberculosis complex</taxon>
    </lineage>
</organism>
<evidence type="ECO:0000313" key="7">
    <source>
        <dbReference type="EMBL" id="COX94710.1"/>
    </source>
</evidence>
<evidence type="ECO:0000313" key="2">
    <source>
        <dbReference type="EMBL" id="CFE75473.1"/>
    </source>
</evidence>
<reference evidence="5" key="1">
    <citation type="submission" date="2015-03" db="EMBL/GenBank/DDBJ databases">
        <authorList>
            <person name="Murphy D."/>
        </authorList>
    </citation>
    <scope>NUCLEOTIDE SEQUENCE [LARGE SCALE GENOMIC DNA]</scope>
    <source>
        <strain evidence="5">K00500041</strain>
    </source>
</reference>
<reference evidence="8 9" key="2">
    <citation type="submission" date="2015-03" db="EMBL/GenBank/DDBJ databases">
        <authorList>
            <consortium name="Pathogen Informatics"/>
        </authorList>
    </citation>
    <scope>NUCLEOTIDE SEQUENCE [LARGE SCALE GENOMIC DNA]</scope>
    <source>
        <strain evidence="3 14">Bir 172</strain>
        <strain evidence="4 10">G09801536</strain>
        <strain evidence="1 12">G09901357</strain>
        <strain evidence="2 11">H09601792</strain>
        <strain evidence="8">K00500041</strain>
        <strain evidence="7 9">M09401471</strain>
        <strain evidence="6 13">P00601463</strain>
    </source>
</reference>
<evidence type="ECO:0000313" key="13">
    <source>
        <dbReference type="Proteomes" id="UP000048600"/>
    </source>
</evidence>
<dbReference type="Proteomes" id="UP000046947">
    <property type="component" value="Unassembled WGS sequence"/>
</dbReference>
<name>A0A0T7LZR8_MYCTX</name>